<evidence type="ECO:0000259" key="6">
    <source>
        <dbReference type="Pfam" id="PF00732"/>
    </source>
</evidence>
<proteinExistence type="inferred from homology"/>
<dbReference type="GO" id="GO:0050660">
    <property type="term" value="F:flavin adenine dinucleotide binding"/>
    <property type="evidence" value="ECO:0007669"/>
    <property type="project" value="InterPro"/>
</dbReference>
<evidence type="ECO:0000256" key="1">
    <source>
        <dbReference type="ARBA" id="ARBA00001974"/>
    </source>
</evidence>
<dbReference type="STRING" id="990371.SAMN05421813_103198"/>
<accession>A0A1G9NWV9</accession>
<evidence type="ECO:0000313" key="8">
    <source>
        <dbReference type="EMBL" id="SDL90517.1"/>
    </source>
</evidence>
<name>A0A1G9NWV9_9SPHI</name>
<dbReference type="Pfam" id="PF05199">
    <property type="entry name" value="GMC_oxred_C"/>
    <property type="match status" value="1"/>
</dbReference>
<evidence type="ECO:0000256" key="4">
    <source>
        <dbReference type="ARBA" id="ARBA00022827"/>
    </source>
</evidence>
<dbReference type="GO" id="GO:0016614">
    <property type="term" value="F:oxidoreductase activity, acting on CH-OH group of donors"/>
    <property type="evidence" value="ECO:0007669"/>
    <property type="project" value="InterPro"/>
</dbReference>
<dbReference type="PANTHER" id="PTHR42784">
    <property type="entry name" value="PYRANOSE 2-OXIDASE"/>
    <property type="match status" value="1"/>
</dbReference>
<dbReference type="RefSeq" id="WP_090700158.1">
    <property type="nucleotide sequence ID" value="NZ_FNHH01000003.1"/>
</dbReference>
<dbReference type="InterPro" id="IPR000172">
    <property type="entry name" value="GMC_OxRdtase_N"/>
</dbReference>
<evidence type="ECO:0000256" key="5">
    <source>
        <dbReference type="ARBA" id="ARBA00023002"/>
    </source>
</evidence>
<comment type="similarity">
    <text evidence="2">Belongs to the GMC oxidoreductase family.</text>
</comment>
<evidence type="ECO:0000313" key="9">
    <source>
        <dbReference type="Proteomes" id="UP000199226"/>
    </source>
</evidence>
<dbReference type="InterPro" id="IPR036188">
    <property type="entry name" value="FAD/NAD-bd_sf"/>
</dbReference>
<dbReference type="Proteomes" id="UP000199226">
    <property type="component" value="Unassembled WGS sequence"/>
</dbReference>
<keyword evidence="9" id="KW-1185">Reference proteome</keyword>
<keyword evidence="3" id="KW-0285">Flavoprotein</keyword>
<evidence type="ECO:0000256" key="3">
    <source>
        <dbReference type="ARBA" id="ARBA00022630"/>
    </source>
</evidence>
<dbReference type="SUPFAM" id="SSF54373">
    <property type="entry name" value="FAD-linked reductases, C-terminal domain"/>
    <property type="match status" value="1"/>
</dbReference>
<evidence type="ECO:0000256" key="2">
    <source>
        <dbReference type="ARBA" id="ARBA00010790"/>
    </source>
</evidence>
<feature type="domain" description="Glucose-methanol-choline oxidoreductase N-terminal" evidence="6">
    <location>
        <begin position="104"/>
        <end position="339"/>
    </location>
</feature>
<dbReference type="SUPFAM" id="SSF51905">
    <property type="entry name" value="FAD/NAD(P)-binding domain"/>
    <property type="match status" value="1"/>
</dbReference>
<comment type="cofactor">
    <cofactor evidence="1">
        <name>FAD</name>
        <dbReference type="ChEBI" id="CHEBI:57692"/>
    </cofactor>
</comment>
<dbReference type="Gene3D" id="3.50.50.60">
    <property type="entry name" value="FAD/NAD(P)-binding domain"/>
    <property type="match status" value="2"/>
</dbReference>
<dbReference type="Pfam" id="PF00732">
    <property type="entry name" value="GMC_oxred_N"/>
    <property type="match status" value="1"/>
</dbReference>
<sequence length="567" mass="64320">MNINIKAEKQNTYDAIVVGSGISGGWAAKELTEKGLKVLMLERGRNVEHVKDYDTALLKPWEFKHRGRITPEERSRHLVQTRAGQYSEHNAKFWVDDIDCPYTEVKRFDWYRGYHVGGRSITWGRGCLRLSEMDFSANAKDGYGVDWPVRYKDISPWYDYVERFAGISGQNEGLAQLPDGIFLPPFEMNCVEKEVKKRIESHYNRERMMTVYRMANLTVPHNGRGTCMNRNLCNRGCPFGAYFSTQSATLPAAVATGNLTLRPYSIVNSVLYDKETKRAKGVLVIDSETNEHIEYYAKVIFMNASTLGTSHILLNSVSETFPDGLGNSSGHLGHNLMDHHFQVGASGTAEGFDDKYYYGRRPIGVYIPRYRNLGDKPERDYLRGFHYGGSASRTGWQRAIPEMGYGQEFKEDMTEPGPWVMGLGSFGEHLPEYKNRVFLDHTKKDKWGQPLLAVDCEFGENERKMRIDMRNDAAEILEAAGMKNIQSFDRPAVPGMAIHEMGTARMGHDPKTSVLNKWNQMHDVKNVFVTDGAFMTSNACQNPSLTYMAFTARACDYAVKELKKGNL</sequence>
<dbReference type="InterPro" id="IPR007867">
    <property type="entry name" value="GMC_OxRtase_C"/>
</dbReference>
<dbReference type="EMBL" id="FNHH01000003">
    <property type="protein sequence ID" value="SDL90517.1"/>
    <property type="molecule type" value="Genomic_DNA"/>
</dbReference>
<evidence type="ECO:0000259" key="7">
    <source>
        <dbReference type="Pfam" id="PF05199"/>
    </source>
</evidence>
<dbReference type="InterPro" id="IPR051473">
    <property type="entry name" value="P2Ox-like"/>
</dbReference>
<reference evidence="9" key="1">
    <citation type="submission" date="2016-10" db="EMBL/GenBank/DDBJ databases">
        <authorList>
            <person name="Varghese N."/>
            <person name="Submissions S."/>
        </authorList>
    </citation>
    <scope>NUCLEOTIDE SEQUENCE [LARGE SCALE GENOMIC DNA]</scope>
    <source>
        <strain evidence="9">DSM 24536</strain>
    </source>
</reference>
<keyword evidence="5" id="KW-0560">Oxidoreductase</keyword>
<feature type="domain" description="Glucose-methanol-choline oxidoreductase C-terminal" evidence="7">
    <location>
        <begin position="431"/>
        <end position="550"/>
    </location>
</feature>
<organism evidence="8 9">
    <name type="scientific">Daejeonella rubra</name>
    <dbReference type="NCBI Taxonomy" id="990371"/>
    <lineage>
        <taxon>Bacteria</taxon>
        <taxon>Pseudomonadati</taxon>
        <taxon>Bacteroidota</taxon>
        <taxon>Sphingobacteriia</taxon>
        <taxon>Sphingobacteriales</taxon>
        <taxon>Sphingobacteriaceae</taxon>
        <taxon>Daejeonella</taxon>
    </lineage>
</organism>
<dbReference type="AlphaFoldDB" id="A0A1G9NWV9"/>
<dbReference type="PANTHER" id="PTHR42784:SF1">
    <property type="entry name" value="PYRANOSE 2-OXIDASE"/>
    <property type="match status" value="1"/>
</dbReference>
<protein>
    <submittedName>
        <fullName evidence="8">Choline dehydrogenase</fullName>
    </submittedName>
</protein>
<keyword evidence="4" id="KW-0274">FAD</keyword>
<dbReference type="OrthoDB" id="9787779at2"/>
<gene>
    <name evidence="8" type="ORF">SAMN05421813_103198</name>
</gene>